<keyword evidence="2" id="KW-1185">Reference proteome</keyword>
<proteinExistence type="predicted"/>
<sequence length="37" mass="4265">MRISQAFDPLAQRDRGILSLGYNYFCLSPTYCSKPDH</sequence>
<evidence type="ECO:0000313" key="2">
    <source>
        <dbReference type="Proteomes" id="UP000320055"/>
    </source>
</evidence>
<gene>
    <name evidence="1" type="ORF">H1P_130010</name>
</gene>
<dbReference type="EMBL" id="CAACVJ010000035">
    <property type="protein sequence ID" value="VEP11990.1"/>
    <property type="molecule type" value="Genomic_DNA"/>
</dbReference>
<name>A0A563VKK8_9CYAN</name>
<dbReference type="Proteomes" id="UP000320055">
    <property type="component" value="Unassembled WGS sequence"/>
</dbReference>
<accession>A0A563VKK8</accession>
<protein>
    <submittedName>
        <fullName evidence="1">Uncharacterized protein</fullName>
    </submittedName>
</protein>
<reference evidence="1 2" key="1">
    <citation type="submission" date="2019-01" db="EMBL/GenBank/DDBJ databases">
        <authorList>
            <person name="Brito A."/>
        </authorList>
    </citation>
    <scope>NUCLEOTIDE SEQUENCE [LARGE SCALE GENOMIC DNA]</scope>
    <source>
        <strain evidence="1">1</strain>
    </source>
</reference>
<evidence type="ECO:0000313" key="1">
    <source>
        <dbReference type="EMBL" id="VEP11990.1"/>
    </source>
</evidence>
<dbReference type="AlphaFoldDB" id="A0A563VKK8"/>
<organism evidence="1 2">
    <name type="scientific">Hyella patelloides LEGE 07179</name>
    <dbReference type="NCBI Taxonomy" id="945734"/>
    <lineage>
        <taxon>Bacteria</taxon>
        <taxon>Bacillati</taxon>
        <taxon>Cyanobacteriota</taxon>
        <taxon>Cyanophyceae</taxon>
        <taxon>Pleurocapsales</taxon>
        <taxon>Hyellaceae</taxon>
        <taxon>Hyella</taxon>
    </lineage>
</organism>